<keyword evidence="3" id="KW-1185">Reference proteome</keyword>
<keyword evidence="1" id="KW-0732">Signal</keyword>
<comment type="caution">
    <text evidence="2">The sequence shown here is derived from an EMBL/GenBank/DDBJ whole genome shotgun (WGS) entry which is preliminary data.</text>
</comment>
<dbReference type="Proteomes" id="UP001597304">
    <property type="component" value="Unassembled WGS sequence"/>
</dbReference>
<name>A0ABW4KPK0_9BURK</name>
<reference evidence="3" key="1">
    <citation type="journal article" date="2019" name="Int. J. Syst. Evol. Microbiol.">
        <title>The Global Catalogue of Microorganisms (GCM) 10K type strain sequencing project: providing services to taxonomists for standard genome sequencing and annotation.</title>
        <authorList>
            <consortium name="The Broad Institute Genomics Platform"/>
            <consortium name="The Broad Institute Genome Sequencing Center for Infectious Disease"/>
            <person name="Wu L."/>
            <person name="Ma J."/>
        </authorList>
    </citation>
    <scope>NUCLEOTIDE SEQUENCE [LARGE SCALE GENOMIC DNA]</scope>
    <source>
        <strain evidence="3">LMG 29247</strain>
    </source>
</reference>
<evidence type="ECO:0000313" key="3">
    <source>
        <dbReference type="Proteomes" id="UP001597304"/>
    </source>
</evidence>
<sequence>MTGSRFAWTALATLAFAAPLSASAQMNIPVGGGGDSVVCESQDGNFRECRARFANAPVLVENLSATPCVEGRNWGSRGPGSVWVSGGCRGRFADSYYGGGYNPGYNPGHNQGYDNIVRCESDDGRQRECRTGMRGRVTLVRQLSQSPCIEGQTWGSTRNGTVWVRQGCRGEFAAGGYGGGYNPGYNGGYAPGYPGGGGYTITCESQDRRYSSCHWDSRWGWPRLVEEMSASSCREGRSWGYDGRGLLWVDRGCRARFSTR</sequence>
<dbReference type="RefSeq" id="WP_147913060.1">
    <property type="nucleotide sequence ID" value="NZ_JBHUEJ010000003.1"/>
</dbReference>
<dbReference type="Pfam" id="PF11218">
    <property type="entry name" value="DUF3011"/>
    <property type="match status" value="1"/>
</dbReference>
<protein>
    <submittedName>
        <fullName evidence="2">DUF3011 domain-containing protein</fullName>
    </submittedName>
</protein>
<dbReference type="InterPro" id="IPR021381">
    <property type="entry name" value="DUF3011"/>
</dbReference>
<feature type="signal peptide" evidence="1">
    <location>
        <begin position="1"/>
        <end position="24"/>
    </location>
</feature>
<gene>
    <name evidence="2" type="ORF">ACFSF0_01015</name>
</gene>
<organism evidence="2 3">
    <name type="scientific">Ottowia flava</name>
    <dbReference type="NCBI Taxonomy" id="2675430"/>
    <lineage>
        <taxon>Bacteria</taxon>
        <taxon>Pseudomonadati</taxon>
        <taxon>Pseudomonadota</taxon>
        <taxon>Betaproteobacteria</taxon>
        <taxon>Burkholderiales</taxon>
        <taxon>Comamonadaceae</taxon>
        <taxon>Ottowia</taxon>
    </lineage>
</organism>
<proteinExistence type="predicted"/>
<evidence type="ECO:0000256" key="1">
    <source>
        <dbReference type="SAM" id="SignalP"/>
    </source>
</evidence>
<dbReference type="EMBL" id="JBHUEJ010000003">
    <property type="protein sequence ID" value="MFD1709176.1"/>
    <property type="molecule type" value="Genomic_DNA"/>
</dbReference>
<accession>A0ABW4KPK0</accession>
<feature type="chain" id="PRO_5047069591" evidence="1">
    <location>
        <begin position="25"/>
        <end position="260"/>
    </location>
</feature>
<evidence type="ECO:0000313" key="2">
    <source>
        <dbReference type="EMBL" id="MFD1709176.1"/>
    </source>
</evidence>